<keyword evidence="1" id="KW-1133">Transmembrane helix</keyword>
<feature type="transmembrane region" description="Helical" evidence="1">
    <location>
        <begin position="84"/>
        <end position="105"/>
    </location>
</feature>
<dbReference type="EMBL" id="AYYH01000040">
    <property type="protein sequence ID" value="KRN08928.1"/>
    <property type="molecule type" value="Genomic_DNA"/>
</dbReference>
<dbReference type="AlphaFoldDB" id="A0A0R2DYM9"/>
<accession>A0A0R2DYM9</accession>
<feature type="transmembrane region" description="Helical" evidence="1">
    <location>
        <begin position="153"/>
        <end position="174"/>
    </location>
</feature>
<protein>
    <submittedName>
        <fullName evidence="2">Uncharacterized protein</fullName>
    </submittedName>
</protein>
<feature type="transmembrane region" description="Helical" evidence="1">
    <location>
        <begin position="36"/>
        <end position="56"/>
    </location>
</feature>
<keyword evidence="3" id="KW-1185">Reference proteome</keyword>
<evidence type="ECO:0000256" key="1">
    <source>
        <dbReference type="SAM" id="Phobius"/>
    </source>
</evidence>
<name>A0A0R2DYM9_9LACO</name>
<dbReference type="Proteomes" id="UP000050898">
    <property type="component" value="Unassembled WGS sequence"/>
</dbReference>
<comment type="caution">
    <text evidence="2">The sequence shown here is derived from an EMBL/GenBank/DDBJ whole genome shotgun (WGS) entry which is preliminary data.</text>
</comment>
<evidence type="ECO:0000313" key="2">
    <source>
        <dbReference type="EMBL" id="KRN08928.1"/>
    </source>
</evidence>
<sequence>METTNLDILWSLLFLILLAKEGDFMEFKEQGPRKNILFVFISGSMFIIQSFIILFFNTQLGTKLPTYFTLNGFVIYWFNYSHPIVVPGILLLGVIHFGGLILVRYIPLLLKSVPFAWKFLKNVSYIGYILFSWIEFLSWTILIYFFLYDSQTMYLMLTINIVHLLLLIVGTIYYRKKS</sequence>
<keyword evidence="1" id="KW-0472">Membrane</keyword>
<feature type="transmembrane region" description="Helical" evidence="1">
    <location>
        <begin position="125"/>
        <end position="147"/>
    </location>
</feature>
<proteinExistence type="predicted"/>
<evidence type="ECO:0000313" key="3">
    <source>
        <dbReference type="Proteomes" id="UP000050898"/>
    </source>
</evidence>
<reference evidence="2 3" key="1">
    <citation type="journal article" date="2015" name="Genome Announc.">
        <title>Expanding the biotechnology potential of lactobacilli through comparative genomics of 213 strains and associated genera.</title>
        <authorList>
            <person name="Sun Z."/>
            <person name="Harris H.M."/>
            <person name="McCann A."/>
            <person name="Guo C."/>
            <person name="Argimon S."/>
            <person name="Zhang W."/>
            <person name="Yang X."/>
            <person name="Jeffery I.B."/>
            <person name="Cooney J.C."/>
            <person name="Kagawa T.F."/>
            <person name="Liu W."/>
            <person name="Song Y."/>
            <person name="Salvetti E."/>
            <person name="Wrobel A."/>
            <person name="Rasinkangas P."/>
            <person name="Parkhill J."/>
            <person name="Rea M.C."/>
            <person name="O'Sullivan O."/>
            <person name="Ritari J."/>
            <person name="Douillard F.P."/>
            <person name="Paul Ross R."/>
            <person name="Yang R."/>
            <person name="Briner A.E."/>
            <person name="Felis G.E."/>
            <person name="de Vos W.M."/>
            <person name="Barrangou R."/>
            <person name="Klaenhammer T.R."/>
            <person name="Caufield P.W."/>
            <person name="Cui Y."/>
            <person name="Zhang H."/>
            <person name="O'Toole P.W."/>
        </authorList>
    </citation>
    <scope>NUCLEOTIDE SEQUENCE [LARGE SCALE GENOMIC DNA]</scope>
    <source>
        <strain evidence="2 3">DSM 20444</strain>
    </source>
</reference>
<keyword evidence="1" id="KW-0812">Transmembrane</keyword>
<gene>
    <name evidence="2" type="ORF">FD00_GL001636</name>
</gene>
<organism evidence="2 3">
    <name type="scientific">Liquorilactobacillus mali KCTC 3596 = DSM 20444</name>
    <dbReference type="NCBI Taxonomy" id="1046596"/>
    <lineage>
        <taxon>Bacteria</taxon>
        <taxon>Bacillati</taxon>
        <taxon>Bacillota</taxon>
        <taxon>Bacilli</taxon>
        <taxon>Lactobacillales</taxon>
        <taxon>Lactobacillaceae</taxon>
        <taxon>Liquorilactobacillus</taxon>
    </lineage>
</organism>
<dbReference type="PATRIC" id="fig|1046596.6.peg.1721"/>